<dbReference type="GeneTree" id="ENSGT00510000049120"/>
<gene>
    <name evidence="2 3" type="primary">Mavs</name>
</gene>
<keyword evidence="4" id="KW-1185">Reference proteome</keyword>
<name>S4R1W6_MOUSE</name>
<protein>
    <submittedName>
        <fullName evidence="2">Mitochondrial antiviral signaling protein</fullName>
    </submittedName>
</protein>
<dbReference type="VEuPathDB" id="HostDB:ENSMUSG00000037523"/>
<evidence type="ECO:0000256" key="1">
    <source>
        <dbReference type="SAM" id="MobiDB-lite"/>
    </source>
</evidence>
<dbReference type="Antibodypedia" id="3363">
    <property type="antibodies" value="686 antibodies from 43 providers"/>
</dbReference>
<dbReference type="ProteomicsDB" id="353648"/>
<evidence type="ECO:0000313" key="3">
    <source>
        <dbReference type="MGI" id="MGI:2444773"/>
    </source>
</evidence>
<reference evidence="2 4" key="2">
    <citation type="journal article" date="2011" name="PLoS Biol.">
        <title>Modernizing reference genome assemblies.</title>
        <authorList>
            <person name="Church D.M."/>
            <person name="Schneider V.A."/>
            <person name="Graves T."/>
            <person name="Auger K."/>
            <person name="Cunningham F."/>
            <person name="Bouk N."/>
            <person name="Chen H.C."/>
            <person name="Agarwala R."/>
            <person name="McLaren W.M."/>
            <person name="Ritchie G.R."/>
            <person name="Albracht D."/>
            <person name="Kremitzki M."/>
            <person name="Rock S."/>
            <person name="Kotkiewicz H."/>
            <person name="Kremitzki C."/>
            <person name="Wollam A."/>
            <person name="Trani L."/>
            <person name="Fulton L."/>
            <person name="Fulton R."/>
            <person name="Matthews L."/>
            <person name="Whitehead S."/>
            <person name="Chow W."/>
            <person name="Torrance J."/>
            <person name="Dunn M."/>
            <person name="Harden G."/>
            <person name="Threadgold G."/>
            <person name="Wood J."/>
            <person name="Collins J."/>
            <person name="Heath P."/>
            <person name="Griffiths G."/>
            <person name="Pelan S."/>
            <person name="Grafham D."/>
            <person name="Eichler E.E."/>
            <person name="Weinstock G."/>
            <person name="Mardis E.R."/>
            <person name="Wilson R.K."/>
            <person name="Howe K."/>
            <person name="Flicek P."/>
            <person name="Hubbard T."/>
        </authorList>
    </citation>
    <scope>NUCLEOTIDE SEQUENCE [LARGE SCALE GENOMIC DNA]</scope>
    <source>
        <strain evidence="2 4">C57BL/6J</strain>
    </source>
</reference>
<evidence type="ECO:0000313" key="2">
    <source>
        <dbReference type="Ensembl" id="ENSMUSP00000138401.2"/>
    </source>
</evidence>
<reference evidence="2 4" key="1">
    <citation type="journal article" date="2009" name="PLoS Biol.">
        <title>Lineage-specific biology revealed by a finished genome assembly of the mouse.</title>
        <authorList>
            <consortium name="Mouse Genome Sequencing Consortium"/>
            <person name="Church D.M."/>
            <person name="Goodstadt L."/>
            <person name="Hillier L.W."/>
            <person name="Zody M.C."/>
            <person name="Goldstein S."/>
            <person name="She X."/>
            <person name="Bult C.J."/>
            <person name="Agarwala R."/>
            <person name="Cherry J.L."/>
            <person name="DiCuccio M."/>
            <person name="Hlavina W."/>
            <person name="Kapustin Y."/>
            <person name="Meric P."/>
            <person name="Maglott D."/>
            <person name="Birtle Z."/>
            <person name="Marques A.C."/>
            <person name="Graves T."/>
            <person name="Zhou S."/>
            <person name="Teague B."/>
            <person name="Potamousis K."/>
            <person name="Churas C."/>
            <person name="Place M."/>
            <person name="Herschleb J."/>
            <person name="Runnheim R."/>
            <person name="Forrest D."/>
            <person name="Amos-Landgraf J."/>
            <person name="Schwartz D.C."/>
            <person name="Cheng Z."/>
            <person name="Lindblad-Toh K."/>
            <person name="Eichler E.E."/>
            <person name="Ponting C.P."/>
        </authorList>
    </citation>
    <scope>NUCLEOTIDE SEQUENCE [LARGE SCALE GENOMIC DNA]</scope>
    <source>
        <strain evidence="2 4">C57BL/6J</strain>
    </source>
</reference>
<dbReference type="Proteomes" id="UP000000589">
    <property type="component" value="Chromosome 2"/>
</dbReference>
<dbReference type="InterPro" id="IPR011029">
    <property type="entry name" value="DEATH-like_dom_sf"/>
</dbReference>
<dbReference type="Gene3D" id="1.10.533.10">
    <property type="entry name" value="Death Domain, Fas"/>
    <property type="match status" value="1"/>
</dbReference>
<sequence>MTFAEDKTYKYIRDNHSKFCCVDVLEILPYLSCLTASDQILLKHRAGQSGERAGRPRPVLDILRDTQSS</sequence>
<dbReference type="MGI" id="MGI:2444773">
    <property type="gene designation" value="Mavs"/>
</dbReference>
<reference evidence="2" key="3">
    <citation type="submission" date="2025-08" db="UniProtKB">
        <authorList>
            <consortium name="Ensembl"/>
        </authorList>
    </citation>
    <scope>IDENTIFICATION</scope>
    <source>
        <strain evidence="2">C57BL/6J</strain>
    </source>
</reference>
<evidence type="ECO:0000313" key="4">
    <source>
        <dbReference type="Proteomes" id="UP000000589"/>
    </source>
</evidence>
<reference evidence="2" key="4">
    <citation type="submission" date="2025-09" db="UniProtKB">
        <authorList>
            <consortium name="Ensembl"/>
        </authorList>
    </citation>
    <scope>IDENTIFICATION</scope>
    <source>
        <strain evidence="2">C57BL/6J</strain>
    </source>
</reference>
<organism evidence="2 4">
    <name type="scientific">Mus musculus</name>
    <name type="common">Mouse</name>
    <dbReference type="NCBI Taxonomy" id="10090"/>
    <lineage>
        <taxon>Eukaryota</taxon>
        <taxon>Metazoa</taxon>
        <taxon>Chordata</taxon>
        <taxon>Craniata</taxon>
        <taxon>Vertebrata</taxon>
        <taxon>Euteleostomi</taxon>
        <taxon>Mammalia</taxon>
        <taxon>Eutheria</taxon>
        <taxon>Euarchontoglires</taxon>
        <taxon>Glires</taxon>
        <taxon>Rodentia</taxon>
        <taxon>Myomorpha</taxon>
        <taxon>Muroidea</taxon>
        <taxon>Muridae</taxon>
        <taxon>Murinae</taxon>
        <taxon>Mus</taxon>
        <taxon>Mus</taxon>
    </lineage>
</organism>
<dbReference type="ExpressionAtlas" id="S4R1W6">
    <property type="expression patterns" value="baseline and differential"/>
</dbReference>
<dbReference type="HOGENOM" id="CLU_2775297_0_0_1"/>
<dbReference type="SMR" id="S4R1W6"/>
<dbReference type="Ensembl" id="ENSMUST00000130597.8">
    <property type="protein sequence ID" value="ENSMUSP00000138401.2"/>
    <property type="gene ID" value="ENSMUSG00000037523.14"/>
</dbReference>
<proteinExistence type="predicted"/>
<dbReference type="AlphaFoldDB" id="S4R1W6"/>
<feature type="region of interest" description="Disordered" evidence="1">
    <location>
        <begin position="46"/>
        <end position="69"/>
    </location>
</feature>
<dbReference type="Bgee" id="ENSMUSG00000037523">
    <property type="expression patterns" value="Expressed in epithelium of small intestine and 238 other cell types or tissues"/>
</dbReference>
<accession>S4R1W6</accession>
<dbReference type="AGR" id="MGI:2444773"/>